<evidence type="ECO:0000256" key="8">
    <source>
        <dbReference type="ARBA" id="ARBA00023155"/>
    </source>
</evidence>
<keyword evidence="5" id="KW-0716">Sensory transduction</keyword>
<evidence type="ECO:0000259" key="17">
    <source>
        <dbReference type="PROSITE" id="PS50071"/>
    </source>
</evidence>
<evidence type="ECO:0000259" key="19">
    <source>
        <dbReference type="PROSITE" id="PS51496"/>
    </source>
</evidence>
<feature type="DNA-binding region" description="Homeobox" evidence="14">
    <location>
        <begin position="175"/>
        <end position="234"/>
    </location>
</feature>
<dbReference type="GO" id="GO:0000981">
    <property type="term" value="F:DNA-binding transcription factor activity, RNA polymerase II-specific"/>
    <property type="evidence" value="ECO:0007669"/>
    <property type="project" value="InterPro"/>
</dbReference>
<dbReference type="EnsemblMetazoa" id="XM_776091">
    <property type="protein sequence ID" value="XP_781184"/>
    <property type="gene ID" value="LOC575706"/>
</dbReference>
<evidence type="ECO:0000256" key="5">
    <source>
        <dbReference type="ARBA" id="ARBA00022606"/>
    </source>
</evidence>
<dbReference type="InterPro" id="IPR009057">
    <property type="entry name" value="Homeodomain-like_sf"/>
</dbReference>
<dbReference type="Proteomes" id="UP000007110">
    <property type="component" value="Unassembled WGS sequence"/>
</dbReference>
<dbReference type="GeneID" id="575706"/>
<protein>
    <recommendedName>
        <fullName evidence="3">Visual system homeobox 2</fullName>
    </recommendedName>
    <alternativeName>
        <fullName evidence="12">Ceh-10 homeodomain-containing homolog</fullName>
    </alternativeName>
    <alternativeName>
        <fullName evidence="13">Homeobox protein CHX10</fullName>
    </alternativeName>
</protein>
<accession>A0A7M7TGA6</accession>
<dbReference type="OrthoDB" id="6159439at2759"/>
<evidence type="ECO:0000256" key="11">
    <source>
        <dbReference type="ARBA" id="ARBA00023305"/>
    </source>
</evidence>
<dbReference type="CDD" id="cd00086">
    <property type="entry name" value="homeodomain"/>
    <property type="match status" value="1"/>
</dbReference>
<feature type="region of interest" description="Disordered" evidence="16">
    <location>
        <begin position="287"/>
        <end position="325"/>
    </location>
</feature>
<evidence type="ECO:0000256" key="6">
    <source>
        <dbReference type="ARBA" id="ARBA00023015"/>
    </source>
</evidence>
<keyword evidence="11" id="KW-0844">Vision</keyword>
<evidence type="ECO:0000256" key="13">
    <source>
        <dbReference type="ARBA" id="ARBA00031274"/>
    </source>
</evidence>
<evidence type="ECO:0000259" key="18">
    <source>
        <dbReference type="PROSITE" id="PS50803"/>
    </source>
</evidence>
<evidence type="ECO:0000256" key="16">
    <source>
        <dbReference type="SAM" id="MobiDB-lite"/>
    </source>
</evidence>
<keyword evidence="21" id="KW-1185">Reference proteome</keyword>
<dbReference type="GO" id="GO:0007601">
    <property type="term" value="P:visual perception"/>
    <property type="evidence" value="ECO:0007669"/>
    <property type="project" value="UniProtKB-KW"/>
</dbReference>
<dbReference type="GO" id="GO:0006357">
    <property type="term" value="P:regulation of transcription by RNA polymerase II"/>
    <property type="evidence" value="ECO:0000318"/>
    <property type="project" value="GO_Central"/>
</dbReference>
<evidence type="ECO:0000256" key="12">
    <source>
        <dbReference type="ARBA" id="ARBA00030203"/>
    </source>
</evidence>
<dbReference type="Pfam" id="PF03826">
    <property type="entry name" value="OAR"/>
    <property type="match status" value="1"/>
</dbReference>
<dbReference type="SUPFAM" id="SSF46689">
    <property type="entry name" value="Homeodomain-like"/>
    <property type="match status" value="1"/>
</dbReference>
<evidence type="ECO:0000256" key="4">
    <source>
        <dbReference type="ARBA" id="ARBA00022473"/>
    </source>
</evidence>
<dbReference type="InterPro" id="IPR052294">
    <property type="entry name" value="VSX_homeobox_regulators"/>
</dbReference>
<feature type="region of interest" description="Disordered" evidence="16">
    <location>
        <begin position="1"/>
        <end position="41"/>
    </location>
</feature>
<feature type="compositionally biased region" description="Polar residues" evidence="16">
    <location>
        <begin position="305"/>
        <end position="321"/>
    </location>
</feature>
<dbReference type="InterPro" id="IPR003654">
    <property type="entry name" value="OAR_dom"/>
</dbReference>
<comment type="subcellular location">
    <subcellularLocation>
        <location evidence="1 14 15">Nucleus</location>
    </subcellularLocation>
</comment>
<feature type="compositionally biased region" description="Acidic residues" evidence="16">
    <location>
        <begin position="438"/>
        <end position="450"/>
    </location>
</feature>
<dbReference type="FunFam" id="1.10.10.60:FF:000065">
    <property type="entry name" value="Visual system homeobox 1"/>
    <property type="match status" value="1"/>
</dbReference>
<dbReference type="Pfam" id="PF00046">
    <property type="entry name" value="Homeodomain"/>
    <property type="match status" value="1"/>
</dbReference>
<dbReference type="OMA" id="GECCAPW"/>
<reference evidence="20" key="2">
    <citation type="submission" date="2021-01" db="UniProtKB">
        <authorList>
            <consortium name="EnsemblMetazoa"/>
        </authorList>
    </citation>
    <scope>IDENTIFICATION</scope>
</reference>
<feature type="domain" description="CVC" evidence="19">
    <location>
        <begin position="235"/>
        <end position="286"/>
    </location>
</feature>
<feature type="compositionally biased region" description="Basic and acidic residues" evidence="16">
    <location>
        <begin position="364"/>
        <end position="394"/>
    </location>
</feature>
<dbReference type="PROSITE" id="PS50071">
    <property type="entry name" value="HOMEOBOX_2"/>
    <property type="match status" value="1"/>
</dbReference>
<organism evidence="20 21">
    <name type="scientific">Strongylocentrotus purpuratus</name>
    <name type="common">Purple sea urchin</name>
    <dbReference type="NCBI Taxonomy" id="7668"/>
    <lineage>
        <taxon>Eukaryota</taxon>
        <taxon>Metazoa</taxon>
        <taxon>Echinodermata</taxon>
        <taxon>Eleutherozoa</taxon>
        <taxon>Echinozoa</taxon>
        <taxon>Echinoidea</taxon>
        <taxon>Euechinoidea</taxon>
        <taxon>Echinacea</taxon>
        <taxon>Camarodonta</taxon>
        <taxon>Echinidea</taxon>
        <taxon>Strongylocentrotidae</taxon>
        <taxon>Strongylocentrotus</taxon>
    </lineage>
</organism>
<keyword evidence="9" id="KW-0804">Transcription</keyword>
<comment type="similarity">
    <text evidence="2">Belongs to the paired homeobox family.</text>
</comment>
<evidence type="ECO:0000256" key="3">
    <source>
        <dbReference type="ARBA" id="ARBA00014891"/>
    </source>
</evidence>
<evidence type="ECO:0000313" key="20">
    <source>
        <dbReference type="EnsemblMetazoa" id="XP_781184"/>
    </source>
</evidence>
<dbReference type="GO" id="GO:0005634">
    <property type="term" value="C:nucleus"/>
    <property type="evidence" value="ECO:0000318"/>
    <property type="project" value="GO_Central"/>
</dbReference>
<dbReference type="Gene3D" id="1.10.10.60">
    <property type="entry name" value="Homeodomain-like"/>
    <property type="match status" value="1"/>
</dbReference>
<name>A0A7M7TGA6_STRPU</name>
<dbReference type="InterPro" id="IPR023339">
    <property type="entry name" value="CVC"/>
</dbReference>
<feature type="domain" description="OAR" evidence="18">
    <location>
        <begin position="329"/>
        <end position="342"/>
    </location>
</feature>
<dbReference type="PANTHER" id="PTHR46892">
    <property type="entry name" value="VISUAL SYSTEM HOMEOBOX 2"/>
    <property type="match status" value="1"/>
</dbReference>
<dbReference type="InterPro" id="IPR001356">
    <property type="entry name" value="HD"/>
</dbReference>
<feature type="compositionally biased region" description="Low complexity" evidence="16">
    <location>
        <begin position="1"/>
        <end position="18"/>
    </location>
</feature>
<dbReference type="PROSITE" id="PS50803">
    <property type="entry name" value="OAR"/>
    <property type="match status" value="1"/>
</dbReference>
<dbReference type="PROSITE" id="PS51496">
    <property type="entry name" value="CVC"/>
    <property type="match status" value="1"/>
</dbReference>
<feature type="compositionally biased region" description="Basic and acidic residues" evidence="16">
    <location>
        <begin position="292"/>
        <end position="304"/>
    </location>
</feature>
<keyword evidence="6" id="KW-0805">Transcription regulation</keyword>
<dbReference type="KEGG" id="spu:575706"/>
<dbReference type="PROSITE" id="PS00027">
    <property type="entry name" value="HOMEOBOX_1"/>
    <property type="match status" value="1"/>
</dbReference>
<evidence type="ECO:0000256" key="10">
    <source>
        <dbReference type="ARBA" id="ARBA00023242"/>
    </source>
</evidence>
<evidence type="ECO:0000256" key="7">
    <source>
        <dbReference type="ARBA" id="ARBA00023125"/>
    </source>
</evidence>
<evidence type="ECO:0000256" key="9">
    <source>
        <dbReference type="ARBA" id="ARBA00023163"/>
    </source>
</evidence>
<dbReference type="AlphaFoldDB" id="A0A7M7TGA6"/>
<feature type="domain" description="Homeobox" evidence="17">
    <location>
        <begin position="173"/>
        <end position="233"/>
    </location>
</feature>
<dbReference type="InterPro" id="IPR017970">
    <property type="entry name" value="Homeobox_CS"/>
</dbReference>
<dbReference type="FunCoup" id="A0A7M7TGA6">
    <property type="interactions" value="361"/>
</dbReference>
<evidence type="ECO:0000256" key="14">
    <source>
        <dbReference type="PROSITE-ProRule" id="PRU00108"/>
    </source>
</evidence>
<dbReference type="SMART" id="SM00389">
    <property type="entry name" value="HOX"/>
    <property type="match status" value="1"/>
</dbReference>
<keyword evidence="10 14" id="KW-0539">Nucleus</keyword>
<dbReference type="InParanoid" id="A0A7M7TGA6"/>
<evidence type="ECO:0000256" key="2">
    <source>
        <dbReference type="ARBA" id="ARBA00005733"/>
    </source>
</evidence>
<proteinExistence type="inferred from homology"/>
<evidence type="ECO:0000256" key="15">
    <source>
        <dbReference type="RuleBase" id="RU000682"/>
    </source>
</evidence>
<evidence type="ECO:0000256" key="1">
    <source>
        <dbReference type="ARBA" id="ARBA00004123"/>
    </source>
</evidence>
<feature type="region of interest" description="Disordered" evidence="16">
    <location>
        <begin position="358"/>
        <end position="450"/>
    </location>
</feature>
<evidence type="ECO:0000313" key="21">
    <source>
        <dbReference type="Proteomes" id="UP000007110"/>
    </source>
</evidence>
<keyword evidence="7 14" id="KW-0238">DNA-binding</keyword>
<sequence>MTGETLTSSTSSISLPSSHGPPRLSVPAATSPIHGTSPGHQRSSFAIHELLGLGRQEQQKSREFIPSRPLISPLMAAAAAGHPAMASVASCIPGFHPSTASLYFAAAKASVGYDHAALAALAMHSSFVQQARSPTGLPPLADSRNDILIEENHDRIFSQHSPSSVNSMGKKKRKKRRHRTIFTSYQLDELEKSFNEAHYPDVYARELLALKTDLPEDRIQVWFQNRRAKWRKKEKCWGRSSVMAEYGLYGAMVRHSLPLPDSILKAAEEGDSCAPWLLGMHKKSVDIPDVTGDEKEDKIYRESKSSITKETLHQQNDSSMSGADDIRTNSIASLRAKAQEHSARLLSGNARPCITTTGCSEAASSRDQHSSSDSHIGTGEKRDSGVWSGDDERANCSTSSPDGHAHGHAHHGQDDRRHGHRVRHGDWASGDSSSGDESHDEECDEIEVDS</sequence>
<dbReference type="GO" id="GO:1990837">
    <property type="term" value="F:sequence-specific double-stranded DNA binding"/>
    <property type="evidence" value="ECO:0000318"/>
    <property type="project" value="GO_Central"/>
</dbReference>
<dbReference type="PANTHER" id="PTHR46892:SF3">
    <property type="entry name" value="VISUAL SYSTEM HOMEOBOX 2"/>
    <property type="match status" value="1"/>
</dbReference>
<dbReference type="RefSeq" id="XP_781184.2">
    <property type="nucleotide sequence ID" value="XM_776091.4"/>
</dbReference>
<keyword evidence="8 14" id="KW-0371">Homeobox</keyword>
<reference evidence="21" key="1">
    <citation type="submission" date="2015-02" db="EMBL/GenBank/DDBJ databases">
        <title>Genome sequencing for Strongylocentrotus purpuratus.</title>
        <authorList>
            <person name="Murali S."/>
            <person name="Liu Y."/>
            <person name="Vee V."/>
            <person name="English A."/>
            <person name="Wang M."/>
            <person name="Skinner E."/>
            <person name="Han Y."/>
            <person name="Muzny D.M."/>
            <person name="Worley K.C."/>
            <person name="Gibbs R.A."/>
        </authorList>
    </citation>
    <scope>NUCLEOTIDE SEQUENCE</scope>
</reference>
<keyword evidence="4" id="KW-0217">Developmental protein</keyword>